<accession>A0A227PJB7</accession>
<dbReference type="Gene3D" id="1.50.10.10">
    <property type="match status" value="1"/>
</dbReference>
<dbReference type="OrthoDB" id="9148343at2"/>
<keyword evidence="2" id="KW-1185">Reference proteome</keyword>
<dbReference type="InterPro" id="IPR012341">
    <property type="entry name" value="6hp_glycosidase-like_sf"/>
</dbReference>
<dbReference type="AlphaFoldDB" id="A0A227PJB7"/>
<name>A0A227PJB7_9FLAO</name>
<reference evidence="1 2" key="1">
    <citation type="submission" date="2016-11" db="EMBL/GenBank/DDBJ databases">
        <title>Whole genomes of Flavobacteriaceae.</title>
        <authorList>
            <person name="Stine C."/>
            <person name="Li C."/>
            <person name="Tadesse D."/>
        </authorList>
    </citation>
    <scope>NUCLEOTIDE SEQUENCE [LARGE SCALE GENOMIC DNA]</scope>
    <source>
        <strain evidence="1 2">DSM 24704</strain>
    </source>
</reference>
<evidence type="ECO:0008006" key="3">
    <source>
        <dbReference type="Google" id="ProtNLM"/>
    </source>
</evidence>
<dbReference type="EMBL" id="MUGS01000004">
    <property type="protein sequence ID" value="OXG09135.1"/>
    <property type="molecule type" value="Genomic_DNA"/>
</dbReference>
<protein>
    <recommendedName>
        <fullName evidence="3">Lanthionine synthetase C-like protein</fullName>
    </recommendedName>
</protein>
<proteinExistence type="predicted"/>
<gene>
    <name evidence="1" type="ORF">B0A64_03835</name>
</gene>
<dbReference type="GO" id="GO:0031179">
    <property type="term" value="P:peptide modification"/>
    <property type="evidence" value="ECO:0007669"/>
    <property type="project" value="InterPro"/>
</dbReference>
<dbReference type="GO" id="GO:0005975">
    <property type="term" value="P:carbohydrate metabolic process"/>
    <property type="evidence" value="ECO:0007669"/>
    <property type="project" value="InterPro"/>
</dbReference>
<sequence length="651" mass="75016">MEIAEENKTDIVLRIEEFLKIIVNASFEELVEIAKKNNKEIKHHLVSDNLENLETGIAGFLLFVLDFYKYAKDHYYLKKVEFLSKELLSYCKNNATNNYSLYNGRAGFIYFLIELYRVNQDETLLQECENLIIAAEQDYLESSYTSDYLYNGRAGTLLVLTALYSLSPSENILRLIHKFSAAIFQNAFFTENGISWKATDEINLKNSCGFALGSSGIEYVLKHLDANFSSDSLDYSIKNTGKYKESCWNQEKQTWLNFEKDILDNNVLDQLREQYKAHDSLLYTPTTKINWSQGSIGILLSEASSKEINFELQRTDLAHSPTNIYEGLSGIGLALLENNTIKNKGEYLKAIQEEIVNRELPATLNGGLLFGSLGAHYFLLKVITKDISATIVKPFKINVVPKKGVLDLNLREVKKVLLSKTFTKTMPLLEKIFSQELNNFFDNPDPELHDSDFTKFEEFIVNKLIKVETPVNNVIRDAYGFDKNRNAFFNRETRTHLQVYLDQLQHCDTVIKALNNPDEWILEQKLKISDTVKIVHSKWDWEATNNSQFTENFYKESGNNEFLFLLTEENKVLEYSLKIDGLILHRFDYTKKIGDALQEIKGYCQTQPAEMLKEFSQNSGSRDVNDFIGRLDFLVLHKVKQLLYQGILEIV</sequence>
<dbReference type="SMART" id="SM01260">
    <property type="entry name" value="LANC_like"/>
    <property type="match status" value="1"/>
</dbReference>
<dbReference type="InterPro" id="IPR007822">
    <property type="entry name" value="LANC-like"/>
</dbReference>
<organism evidence="1 2">
    <name type="scientific">Flavobacterium araucananum</name>
    <dbReference type="NCBI Taxonomy" id="946678"/>
    <lineage>
        <taxon>Bacteria</taxon>
        <taxon>Pseudomonadati</taxon>
        <taxon>Bacteroidota</taxon>
        <taxon>Flavobacteriia</taxon>
        <taxon>Flavobacteriales</taxon>
        <taxon>Flavobacteriaceae</taxon>
        <taxon>Flavobacterium</taxon>
    </lineage>
</organism>
<comment type="caution">
    <text evidence="1">The sequence shown here is derived from an EMBL/GenBank/DDBJ whole genome shotgun (WGS) entry which is preliminary data.</text>
</comment>
<dbReference type="Proteomes" id="UP000214684">
    <property type="component" value="Unassembled WGS sequence"/>
</dbReference>
<dbReference type="SUPFAM" id="SSF158745">
    <property type="entry name" value="LanC-like"/>
    <property type="match status" value="1"/>
</dbReference>
<evidence type="ECO:0000313" key="1">
    <source>
        <dbReference type="EMBL" id="OXG09135.1"/>
    </source>
</evidence>
<dbReference type="RefSeq" id="WP_089478222.1">
    <property type="nucleotide sequence ID" value="NZ_MUGS01000004.1"/>
</dbReference>
<dbReference type="PRINTS" id="PR01950">
    <property type="entry name" value="LANCSUPER"/>
</dbReference>
<dbReference type="Pfam" id="PF05147">
    <property type="entry name" value="LANC_like"/>
    <property type="match status" value="1"/>
</dbReference>
<evidence type="ECO:0000313" key="2">
    <source>
        <dbReference type="Proteomes" id="UP000214684"/>
    </source>
</evidence>